<evidence type="ECO:0000313" key="1">
    <source>
        <dbReference type="EMBL" id="EHK73249.1"/>
    </source>
</evidence>
<reference evidence="1 2" key="1">
    <citation type="journal article" date="2012" name="J. Bacteriol.">
        <title>Draft Genome Sequence of Sinorhizobium meliloti CCNWSX0020, a Nitrogen-Fixing Symbiont with Copper Tolerance Capability Isolated from Lead-Zinc Mine Tailings.</title>
        <authorList>
            <person name="Li Z."/>
            <person name="Ma Z."/>
            <person name="Hao X."/>
            <person name="Wei G."/>
        </authorList>
    </citation>
    <scope>NUCLEOTIDE SEQUENCE [LARGE SCALE GENOMIC DNA]</scope>
    <source>
        <strain evidence="1 2">CCNWSX0020</strain>
    </source>
</reference>
<dbReference type="EMBL" id="AGVV01000201">
    <property type="protein sequence ID" value="EHK73249.1"/>
    <property type="molecule type" value="Genomic_DNA"/>
</dbReference>
<protein>
    <submittedName>
        <fullName evidence="1">Uncharacterized protein</fullName>
    </submittedName>
</protein>
<name>H0GBR8_RHIML</name>
<feature type="non-terminal residue" evidence="1">
    <location>
        <position position="41"/>
    </location>
</feature>
<dbReference type="AlphaFoldDB" id="H0GBR8"/>
<accession>H0GBR8</accession>
<sequence>MTLFLFIMSIVFLLAAIIALSMKNNKKIKSPQEMSFLFLLL</sequence>
<proteinExistence type="predicted"/>
<dbReference type="Proteomes" id="UP000004038">
    <property type="component" value="Unassembled WGS sequence"/>
</dbReference>
<gene>
    <name evidence="1" type="ORF">SM0020_34967</name>
</gene>
<evidence type="ECO:0000313" key="2">
    <source>
        <dbReference type="Proteomes" id="UP000004038"/>
    </source>
</evidence>
<organism evidence="1 2">
    <name type="scientific">Sinorhizobium meliloti CCNWSX0020</name>
    <dbReference type="NCBI Taxonomy" id="1107881"/>
    <lineage>
        <taxon>Bacteria</taxon>
        <taxon>Pseudomonadati</taxon>
        <taxon>Pseudomonadota</taxon>
        <taxon>Alphaproteobacteria</taxon>
        <taxon>Hyphomicrobiales</taxon>
        <taxon>Rhizobiaceae</taxon>
        <taxon>Sinorhizobium/Ensifer group</taxon>
        <taxon>Sinorhizobium</taxon>
    </lineage>
</organism>